<name>A0A0H1BQN4_9EURO</name>
<feature type="compositionally biased region" description="Basic and acidic residues" evidence="1">
    <location>
        <begin position="1"/>
        <end position="11"/>
    </location>
</feature>
<dbReference type="EMBL" id="LDEV01000395">
    <property type="protein sequence ID" value="KLJ13337.1"/>
    <property type="molecule type" value="Genomic_DNA"/>
</dbReference>
<evidence type="ECO:0000313" key="2">
    <source>
        <dbReference type="EMBL" id="KLJ13337.1"/>
    </source>
</evidence>
<dbReference type="OrthoDB" id="4489538at2759"/>
<gene>
    <name evidence="2" type="ORF">EMPG_11712</name>
</gene>
<proteinExistence type="predicted"/>
<comment type="caution">
    <text evidence="2">The sequence shown here is derived from an EMBL/GenBank/DDBJ whole genome shotgun (WGS) entry which is preliminary data.</text>
</comment>
<sequence length="117" mass="13530">MGYSHNRERGTKRGKRTGMRAQELLRINHANDTTTLRNILLHFNHIVLLNEYNKSEAVKDKPFVVARYLPEAMSQIVIAYLAEVKPTRDLTWCTRNHGTVSQEISQRAWGQGLWIQA</sequence>
<evidence type="ECO:0000256" key="1">
    <source>
        <dbReference type="SAM" id="MobiDB-lite"/>
    </source>
</evidence>
<accession>A0A0H1BQN4</accession>
<feature type="region of interest" description="Disordered" evidence="1">
    <location>
        <begin position="1"/>
        <end position="20"/>
    </location>
</feature>
<keyword evidence="3" id="KW-1185">Reference proteome</keyword>
<protein>
    <submittedName>
        <fullName evidence="2">Uncharacterized protein</fullName>
    </submittedName>
</protein>
<evidence type="ECO:0000313" key="3">
    <source>
        <dbReference type="Proteomes" id="UP000053573"/>
    </source>
</evidence>
<organism evidence="2 3">
    <name type="scientific">Blastomyces silverae</name>
    <dbReference type="NCBI Taxonomy" id="2060906"/>
    <lineage>
        <taxon>Eukaryota</taxon>
        <taxon>Fungi</taxon>
        <taxon>Dikarya</taxon>
        <taxon>Ascomycota</taxon>
        <taxon>Pezizomycotina</taxon>
        <taxon>Eurotiomycetes</taxon>
        <taxon>Eurotiomycetidae</taxon>
        <taxon>Onygenales</taxon>
        <taxon>Ajellomycetaceae</taxon>
        <taxon>Blastomyces</taxon>
    </lineage>
</organism>
<dbReference type="Proteomes" id="UP000053573">
    <property type="component" value="Unassembled WGS sequence"/>
</dbReference>
<reference evidence="3" key="1">
    <citation type="journal article" date="2015" name="PLoS Genet.">
        <title>The dynamic genome and transcriptome of the human fungal pathogen Blastomyces and close relative Emmonsia.</title>
        <authorList>
            <person name="Munoz J.F."/>
            <person name="Gauthier G.M."/>
            <person name="Desjardins C.A."/>
            <person name="Gallo J.E."/>
            <person name="Holder J."/>
            <person name="Sullivan T.D."/>
            <person name="Marty A.J."/>
            <person name="Carmen J.C."/>
            <person name="Chen Z."/>
            <person name="Ding L."/>
            <person name="Gujja S."/>
            <person name="Magrini V."/>
            <person name="Misas E."/>
            <person name="Mitreva M."/>
            <person name="Priest M."/>
            <person name="Saif S."/>
            <person name="Whiston E.A."/>
            <person name="Young S."/>
            <person name="Zeng Q."/>
            <person name="Goldman W.E."/>
            <person name="Mardis E.R."/>
            <person name="Taylor J.W."/>
            <person name="McEwen J.G."/>
            <person name="Clay O.K."/>
            <person name="Klein B.S."/>
            <person name="Cuomo C.A."/>
        </authorList>
    </citation>
    <scope>NUCLEOTIDE SEQUENCE [LARGE SCALE GENOMIC DNA]</scope>
    <source>
        <strain evidence="3">UAMH 139</strain>
    </source>
</reference>
<dbReference type="AlphaFoldDB" id="A0A0H1BQN4"/>